<evidence type="ECO:0000313" key="2">
    <source>
        <dbReference type="Proteomes" id="UP001465668"/>
    </source>
</evidence>
<reference evidence="1 2" key="1">
    <citation type="submission" date="2024-02" db="EMBL/GenBank/DDBJ databases">
        <title>First draft genome assembly of two strains of Seiridium cardinale.</title>
        <authorList>
            <person name="Emiliani G."/>
            <person name="Scali E."/>
        </authorList>
    </citation>
    <scope>NUCLEOTIDE SEQUENCE [LARGE SCALE GENOMIC DNA]</scope>
    <source>
        <strain evidence="1 2">BM-138-000479</strain>
    </source>
</reference>
<protein>
    <submittedName>
        <fullName evidence="1">C6 zinc finger domain containing protein</fullName>
    </submittedName>
</protein>
<dbReference type="EMBL" id="JARVKM010000017">
    <property type="protein sequence ID" value="KAK9778233.1"/>
    <property type="molecule type" value="Genomic_DNA"/>
</dbReference>
<gene>
    <name evidence="1" type="ORF">SCAR479_05203</name>
</gene>
<accession>A0ABR2XWP5</accession>
<evidence type="ECO:0000313" key="1">
    <source>
        <dbReference type="EMBL" id="KAK9778233.1"/>
    </source>
</evidence>
<name>A0ABR2XWP5_9PEZI</name>
<keyword evidence="2" id="KW-1185">Reference proteome</keyword>
<dbReference type="Proteomes" id="UP001465668">
    <property type="component" value="Unassembled WGS sequence"/>
</dbReference>
<sequence length="310" mass="35025">MPLCDLLGTSNDARDPISLQMPVGGGIPAQMHQKLGTLARLQPKDPVAQHNIRLIVNSMRAYPYMMLRRETFPPFIHPQWHRQNPPTLPWPLANCMGIASLFVSRTTETKLLLWETVRSESQRCLDEMVDMSEECFLGAIQVQVMYLIMRVVDGETHPDPLNLQLLATFKVLCQQFKALNDGNFFPCRSSDWESWIHTESRVRILVVFFLISRVISIFTGLNCPIVDLYRELPICSTRGPWEAKTDTEWQLELAACAYAKDDGLSTIGHMIDLGKADGEHSHSHMLDSWNATADNLGILLQSVTLTIAHA</sequence>
<organism evidence="1 2">
    <name type="scientific">Seiridium cardinale</name>
    <dbReference type="NCBI Taxonomy" id="138064"/>
    <lineage>
        <taxon>Eukaryota</taxon>
        <taxon>Fungi</taxon>
        <taxon>Dikarya</taxon>
        <taxon>Ascomycota</taxon>
        <taxon>Pezizomycotina</taxon>
        <taxon>Sordariomycetes</taxon>
        <taxon>Xylariomycetidae</taxon>
        <taxon>Amphisphaeriales</taxon>
        <taxon>Sporocadaceae</taxon>
        <taxon>Seiridium</taxon>
    </lineage>
</organism>
<comment type="caution">
    <text evidence="1">The sequence shown here is derived from an EMBL/GenBank/DDBJ whole genome shotgun (WGS) entry which is preliminary data.</text>
</comment>
<proteinExistence type="predicted"/>